<dbReference type="GO" id="GO:0005096">
    <property type="term" value="F:GTPase activator activity"/>
    <property type="evidence" value="ECO:0007669"/>
    <property type="project" value="UniProtKB-KW"/>
</dbReference>
<feature type="compositionally biased region" description="Acidic residues" evidence="3">
    <location>
        <begin position="297"/>
        <end position="309"/>
    </location>
</feature>
<feature type="region of interest" description="Disordered" evidence="3">
    <location>
        <begin position="228"/>
        <end position="248"/>
    </location>
</feature>
<dbReference type="Proteomes" id="UP000283210">
    <property type="component" value="Chromosome 14"/>
</dbReference>
<evidence type="ECO:0000256" key="3">
    <source>
        <dbReference type="SAM" id="MobiDB-lite"/>
    </source>
</evidence>
<dbReference type="Gene3D" id="2.30.29.30">
    <property type="entry name" value="Pleckstrin-homology domain (PH domain)/Phosphotyrosine-binding domain (PTB)"/>
    <property type="match status" value="1"/>
</dbReference>
<dbReference type="PANTHER" id="PTHR45899:SF5">
    <property type="entry name" value="ARF-GAP WITH RHO-GAP DOMAIN, ANK REPEAT AND PH DOMAIN-CONTAINING PROTEIN 1-LIKE"/>
    <property type="match status" value="1"/>
</dbReference>
<evidence type="ECO:0000259" key="5">
    <source>
        <dbReference type="PROSITE" id="PS50238"/>
    </source>
</evidence>
<dbReference type="Pfam" id="PF01412">
    <property type="entry name" value="ArfGap"/>
    <property type="match status" value="1"/>
</dbReference>
<dbReference type="PANTHER" id="PTHR45899">
    <property type="entry name" value="RHO GTPASE ACTIVATING PROTEIN AT 15B, ISOFORM C"/>
    <property type="match status" value="1"/>
</dbReference>
<dbReference type="SMART" id="SM00233">
    <property type="entry name" value="PH"/>
    <property type="match status" value="2"/>
</dbReference>
<name>A0A437CLK1_ORYJA</name>
<dbReference type="PROSITE" id="PS50115">
    <property type="entry name" value="ARFGAP"/>
    <property type="match status" value="1"/>
</dbReference>
<evidence type="ECO:0000256" key="1">
    <source>
        <dbReference type="ARBA" id="ARBA00022468"/>
    </source>
</evidence>
<feature type="compositionally biased region" description="Basic residues" evidence="3">
    <location>
        <begin position="364"/>
        <end position="379"/>
    </location>
</feature>
<dbReference type="SUPFAM" id="SSF48350">
    <property type="entry name" value="GTPase activation domain, GAP"/>
    <property type="match status" value="1"/>
</dbReference>
<dbReference type="InterPro" id="IPR038508">
    <property type="entry name" value="ArfGAP_dom_sf"/>
</dbReference>
<evidence type="ECO:0000313" key="6">
    <source>
        <dbReference type="EMBL" id="RVE63437.1"/>
    </source>
</evidence>
<dbReference type="SMART" id="SM00324">
    <property type="entry name" value="RhoGAP"/>
    <property type="match status" value="1"/>
</dbReference>
<evidence type="ECO:0000259" key="4">
    <source>
        <dbReference type="PROSITE" id="PS50115"/>
    </source>
</evidence>
<dbReference type="Gene3D" id="1.10.555.10">
    <property type="entry name" value="Rho GTPase activation protein"/>
    <property type="match status" value="1"/>
</dbReference>
<dbReference type="InterPro" id="IPR037278">
    <property type="entry name" value="ARFGAP/RecO"/>
</dbReference>
<reference evidence="6 7" key="1">
    <citation type="submission" date="2018-11" db="EMBL/GenBank/DDBJ databases">
        <authorList>
            <person name="Lopez-Roques C."/>
            <person name="Donnadieu C."/>
            <person name="Bouchez O."/>
            <person name="Klopp C."/>
            <person name="Cabau C."/>
            <person name="Zahm M."/>
        </authorList>
    </citation>
    <scope>NUCLEOTIDE SEQUENCE [LARGE SCALE GENOMIC DNA]</scope>
    <source>
        <strain evidence="6">RS831</strain>
        <tissue evidence="6">Whole body</tissue>
    </source>
</reference>
<dbReference type="SUPFAM" id="SSF50729">
    <property type="entry name" value="PH domain-like"/>
    <property type="match status" value="2"/>
</dbReference>
<keyword evidence="2" id="KW-0863">Zinc-finger</keyword>
<dbReference type="InterPro" id="IPR000198">
    <property type="entry name" value="RhoGAP_dom"/>
</dbReference>
<keyword evidence="1" id="KW-0343">GTPase activation</keyword>
<protein>
    <recommendedName>
        <fullName evidence="8">Arf-GAP domain-containing protein</fullName>
    </recommendedName>
</protein>
<dbReference type="Pfam" id="PF00620">
    <property type="entry name" value="RhoGAP"/>
    <property type="match status" value="1"/>
</dbReference>
<dbReference type="InterPro" id="IPR052227">
    <property type="entry name" value="Arf-Rho-GAP_ANK-PH_domain"/>
</dbReference>
<dbReference type="InterPro" id="IPR001849">
    <property type="entry name" value="PH_domain"/>
</dbReference>
<dbReference type="EMBL" id="CM012450">
    <property type="protein sequence ID" value="RVE63437.1"/>
    <property type="molecule type" value="Genomic_DNA"/>
</dbReference>
<gene>
    <name evidence="6" type="ORF">OJAV_G00136170</name>
</gene>
<sequence>MNFRFPLKTFEEETIDVNLLFRAVHKYLNRKGNTQEGRQTGDFSQAVLVQRTPAKMTSPFAPVPKPRARLTRGSQSSISSLDRYADSESTAADGLHLNTGHLPASSGLNHGVFPSLTGMADITANGDPSLPAAANPIPTPSAPSAPPTIDFLANIISAQIPVLANDAKAVANPPAAAFSPAPTTPAPDATTGAANLESIVSSLANIPSFAGIVGNVANPVVSAIPSAPPLVSNESRSPSLKRPNGSHTDVGALSQLVISSLDPNNGVKLPPIESPAETRDPGENPYVTVLSSWTNQDDGDTESSNEEEVPGGSPSPFDTEGPVATGSSDPTADKRLSSTHTPLIPTRPAPPRPTETTGQTAKQKVPRKATIRVSRKKGGRSPPAPQSTMVRNSWLDVWKGFRHNVYWVTMDGQLMSMWKKRSDRFSEVLFHVSSITNVKKQDKGRFSVHFKKKRYDFLAHNEDVQEGWVTSLQATRGLPSPAPPEVHGQVTIKETRNRAYAAVFGHEMWIYPNKDSFQLGIASFIVPLNVACAMPTGKHSFALTIPHKTFNLTVDSSKDQTTWLNRLNSVISSAQACSQVALRLRENPFNKVCGDCGEANPDWASVNLLLSICKSCADHHKNLSDNLSKVRSMWLDTKIWTEPIIQLFVTYGNKLANQVWAPSVPAAEQLHPKSTDEERSKFIQDKYSRGRYRRVHPLSSSRSMMEQRLCQVVCTSDLEETMSLICSGAKVCPSDPQSPSPIVLAEKANQALQMEFLRLNEYTEVPAHRPQAAHGRLDSTPSGEEEEELHGKLEEDRFLFSLENNSAACDVLDLREVLSVFLNNGSKHGFELVTLDDQLTCDTNSTDEMLEHLVYILKVILPAGVSYAEVGSATAVCKVCVVGVGGTSNPSDAWLLLWEEGVSVHPVNKQTEPAVMMELSMLHVPMWDQSDNIITMETSERSVSLRFEESYSCQTWFSHLQKALANSSAVQSNPSSSGLQTSFRGSVSPAIERCISHITTYGLKVEGVYRRCGLASKVNKLVETLKTSPNSAPLESDEQGVLDTCSALKQYIRDQESIVPATQRQSWLQAAGNPDERLRFKEYRRLLRQLPVNSRATLNTLFGHFYMVQVFSQVNKMSAHNLAVVLAPSLFQMMNQDMISLSREFIIHHTLLFLTPEKQQSEEEAEEEITVL</sequence>
<reference evidence="6 7" key="2">
    <citation type="submission" date="2019-01" db="EMBL/GenBank/DDBJ databases">
        <title>A chromosome length genome reference of the Java medaka (oryzias javanicus).</title>
        <authorList>
            <person name="Herpin A."/>
            <person name="Takehana Y."/>
            <person name="Naruse K."/>
            <person name="Ansai S."/>
            <person name="Kawaguchi M."/>
        </authorList>
    </citation>
    <scope>NUCLEOTIDE SEQUENCE [LARGE SCALE GENOMIC DNA]</scope>
    <source>
        <strain evidence="6">RS831</strain>
        <tissue evidence="6">Whole body</tissue>
    </source>
</reference>
<keyword evidence="2" id="KW-0479">Metal-binding</keyword>
<proteinExistence type="predicted"/>
<feature type="region of interest" description="Disordered" evidence="3">
    <location>
        <begin position="56"/>
        <end position="79"/>
    </location>
</feature>
<dbReference type="GO" id="GO:0005547">
    <property type="term" value="F:phosphatidylinositol-3,4,5-trisphosphate binding"/>
    <property type="evidence" value="ECO:0007669"/>
    <property type="project" value="TreeGrafter"/>
</dbReference>
<evidence type="ECO:0008006" key="8">
    <source>
        <dbReference type="Google" id="ProtNLM"/>
    </source>
</evidence>
<dbReference type="InterPro" id="IPR011993">
    <property type="entry name" value="PH-like_dom_sf"/>
</dbReference>
<dbReference type="GO" id="GO:0005737">
    <property type="term" value="C:cytoplasm"/>
    <property type="evidence" value="ECO:0007669"/>
    <property type="project" value="TreeGrafter"/>
</dbReference>
<dbReference type="AlphaFoldDB" id="A0A437CLK1"/>
<dbReference type="InterPro" id="IPR008936">
    <property type="entry name" value="Rho_GTPase_activation_prot"/>
</dbReference>
<keyword evidence="7" id="KW-1185">Reference proteome</keyword>
<dbReference type="SUPFAM" id="SSF57863">
    <property type="entry name" value="ArfGap/RecO-like zinc finger"/>
    <property type="match status" value="1"/>
</dbReference>
<dbReference type="GO" id="GO:0008360">
    <property type="term" value="P:regulation of cell shape"/>
    <property type="evidence" value="ECO:0007669"/>
    <property type="project" value="TreeGrafter"/>
</dbReference>
<evidence type="ECO:0000313" key="7">
    <source>
        <dbReference type="Proteomes" id="UP000283210"/>
    </source>
</evidence>
<feature type="domain" description="Arf-GAP" evidence="4">
    <location>
        <begin position="578"/>
        <end position="702"/>
    </location>
</feature>
<dbReference type="SMART" id="SM00105">
    <property type="entry name" value="ArfGap"/>
    <property type="match status" value="1"/>
</dbReference>
<dbReference type="GO" id="GO:0008270">
    <property type="term" value="F:zinc ion binding"/>
    <property type="evidence" value="ECO:0007669"/>
    <property type="project" value="UniProtKB-KW"/>
</dbReference>
<dbReference type="GO" id="GO:0007165">
    <property type="term" value="P:signal transduction"/>
    <property type="evidence" value="ECO:0007669"/>
    <property type="project" value="InterPro"/>
</dbReference>
<evidence type="ECO:0000256" key="2">
    <source>
        <dbReference type="PROSITE-ProRule" id="PRU00288"/>
    </source>
</evidence>
<feature type="domain" description="Rho-GAP" evidence="5">
    <location>
        <begin position="977"/>
        <end position="1172"/>
    </location>
</feature>
<organism evidence="6 7">
    <name type="scientific">Oryzias javanicus</name>
    <name type="common">Javanese ricefish</name>
    <name type="synonym">Aplocheilus javanicus</name>
    <dbReference type="NCBI Taxonomy" id="123683"/>
    <lineage>
        <taxon>Eukaryota</taxon>
        <taxon>Metazoa</taxon>
        <taxon>Chordata</taxon>
        <taxon>Craniata</taxon>
        <taxon>Vertebrata</taxon>
        <taxon>Euteleostomi</taxon>
        <taxon>Actinopterygii</taxon>
        <taxon>Neopterygii</taxon>
        <taxon>Teleostei</taxon>
        <taxon>Neoteleostei</taxon>
        <taxon>Acanthomorphata</taxon>
        <taxon>Ovalentaria</taxon>
        <taxon>Atherinomorphae</taxon>
        <taxon>Beloniformes</taxon>
        <taxon>Adrianichthyidae</taxon>
        <taxon>Oryziinae</taxon>
        <taxon>Oryzias</taxon>
    </lineage>
</organism>
<accession>A0A437CLK1</accession>
<dbReference type="InterPro" id="IPR001164">
    <property type="entry name" value="ArfGAP_dom"/>
</dbReference>
<dbReference type="OrthoDB" id="29546at2759"/>
<feature type="region of interest" description="Disordered" evidence="3">
    <location>
        <begin position="261"/>
        <end position="388"/>
    </location>
</feature>
<feature type="region of interest" description="Disordered" evidence="3">
    <location>
        <begin position="767"/>
        <end position="787"/>
    </location>
</feature>
<keyword evidence="2" id="KW-0862">Zinc</keyword>
<dbReference type="Gene3D" id="1.10.220.150">
    <property type="entry name" value="Arf GTPase activating protein"/>
    <property type="match status" value="1"/>
</dbReference>
<dbReference type="PROSITE" id="PS50238">
    <property type="entry name" value="RHOGAP"/>
    <property type="match status" value="1"/>
</dbReference>